<dbReference type="Pfam" id="PF14223">
    <property type="entry name" value="Retrotran_gag_2"/>
    <property type="match status" value="1"/>
</dbReference>
<dbReference type="Proteomes" id="UP001187471">
    <property type="component" value="Unassembled WGS sequence"/>
</dbReference>
<accession>A0AA88QFP6</accession>
<keyword evidence="3" id="KW-1185">Reference proteome</keyword>
<proteinExistence type="predicted"/>
<organism evidence="2 3">
    <name type="scientific">Escallonia rubra</name>
    <dbReference type="NCBI Taxonomy" id="112253"/>
    <lineage>
        <taxon>Eukaryota</taxon>
        <taxon>Viridiplantae</taxon>
        <taxon>Streptophyta</taxon>
        <taxon>Embryophyta</taxon>
        <taxon>Tracheophyta</taxon>
        <taxon>Spermatophyta</taxon>
        <taxon>Magnoliopsida</taxon>
        <taxon>eudicotyledons</taxon>
        <taxon>Gunneridae</taxon>
        <taxon>Pentapetalae</taxon>
        <taxon>asterids</taxon>
        <taxon>campanulids</taxon>
        <taxon>Escalloniales</taxon>
        <taxon>Escalloniaceae</taxon>
        <taxon>Escallonia</taxon>
    </lineage>
</organism>
<reference evidence="2" key="1">
    <citation type="submission" date="2022-12" db="EMBL/GenBank/DDBJ databases">
        <title>Draft genome assemblies for two species of Escallonia (Escalloniales).</title>
        <authorList>
            <person name="Chanderbali A."/>
            <person name="Dervinis C."/>
            <person name="Anghel I."/>
            <person name="Soltis D."/>
            <person name="Soltis P."/>
            <person name="Zapata F."/>
        </authorList>
    </citation>
    <scope>NUCLEOTIDE SEQUENCE</scope>
    <source>
        <strain evidence="2">UCBG92.1500</strain>
        <tissue evidence="2">Leaf</tissue>
    </source>
</reference>
<dbReference type="EMBL" id="JAVXUO010002779">
    <property type="protein sequence ID" value="KAK2969709.1"/>
    <property type="molecule type" value="Genomic_DNA"/>
</dbReference>
<gene>
    <name evidence="2" type="ORF">RJ640_004215</name>
</gene>
<protein>
    <submittedName>
        <fullName evidence="2">Uncharacterized protein</fullName>
    </submittedName>
</protein>
<feature type="region of interest" description="Disordered" evidence="1">
    <location>
        <begin position="59"/>
        <end position="82"/>
    </location>
</feature>
<feature type="compositionally biased region" description="Acidic residues" evidence="1">
    <location>
        <begin position="62"/>
        <end position="82"/>
    </location>
</feature>
<evidence type="ECO:0000313" key="3">
    <source>
        <dbReference type="Proteomes" id="UP001187471"/>
    </source>
</evidence>
<name>A0AA88QFP6_9ASTE</name>
<dbReference type="AlphaFoldDB" id="A0AA88QFP6"/>
<comment type="caution">
    <text evidence="2">The sequence shown here is derived from an EMBL/GenBank/DDBJ whole genome shotgun (WGS) entry which is preliminary data.</text>
</comment>
<evidence type="ECO:0000256" key="1">
    <source>
        <dbReference type="SAM" id="MobiDB-lite"/>
    </source>
</evidence>
<evidence type="ECO:0000313" key="2">
    <source>
        <dbReference type="EMBL" id="KAK2969709.1"/>
    </source>
</evidence>
<sequence length="133" mass="15615">MEEVRQRDANAFSIIQRGLAKSIFPRIMRATKAKEAWDILEDEYHRDAKNKEEIIKTKEVPFEEDLQDEEEEMEMKEEDLEKEEEEAEIILIEMVMMKVVQGSITFVERTIIWQKIFGSKGSQNVTIVVAFGM</sequence>